<dbReference type="PANTHER" id="PTHR34204">
    <property type="entry name" value="RNA-BINDING ASCH DOMAIN PROTEIN"/>
    <property type="match status" value="1"/>
</dbReference>
<evidence type="ECO:0000259" key="1">
    <source>
        <dbReference type="SMART" id="SM01022"/>
    </source>
</evidence>
<dbReference type="SUPFAM" id="SSF88697">
    <property type="entry name" value="PUA domain-like"/>
    <property type="match status" value="1"/>
</dbReference>
<reference evidence="2 3" key="1">
    <citation type="submission" date="2017-09" db="EMBL/GenBank/DDBJ databases">
        <title>WGS assembly of Aquilegia coerulea Goldsmith.</title>
        <authorList>
            <person name="Hodges S."/>
            <person name="Kramer E."/>
            <person name="Nordborg M."/>
            <person name="Tomkins J."/>
            <person name="Borevitz J."/>
            <person name="Derieg N."/>
            <person name="Yan J."/>
            <person name="Mihaltcheva S."/>
            <person name="Hayes R.D."/>
            <person name="Rokhsar D."/>
        </authorList>
    </citation>
    <scope>NUCLEOTIDE SEQUENCE [LARGE SCALE GENOMIC DNA]</scope>
    <source>
        <strain evidence="3">cv. Goldsmith</strain>
    </source>
</reference>
<evidence type="ECO:0000313" key="3">
    <source>
        <dbReference type="Proteomes" id="UP000230069"/>
    </source>
</evidence>
<sequence>MSSSPGVSPVVISDCIEHLLHFTLSSSIDETLEIDLGLSKEYCSNLLINDPDPNHCNITELLDSSAGVPPYPLYKRLASALHQCLESGAFVRNSNANMQFQEHESFEKRKDDWNMLFQENGFKLINMLKALDFELHVQEPYFSQLRGGVKTVEGRCAVGDYNRIKTGALLLFNKCLLLEVQDVERYASFADMLEAKSLERVLPGAKTIEEGAQIYRKFYTVEKEKLNGVLAISVSRPDSQPYITIASIVSGLSYEGISSLLGLMHTSGTAGYTLPPPRSALLSSFFMPHEPTR</sequence>
<dbReference type="Gene3D" id="2.30.130.30">
    <property type="entry name" value="Hypothetical protein"/>
    <property type="match status" value="1"/>
</dbReference>
<proteinExistence type="predicted"/>
<dbReference type="Proteomes" id="UP000230069">
    <property type="component" value="Unassembled WGS sequence"/>
</dbReference>
<name>A0A2G5DNP5_AQUCA</name>
<keyword evidence="3" id="KW-1185">Reference proteome</keyword>
<evidence type="ECO:0000313" key="2">
    <source>
        <dbReference type="EMBL" id="PIA45109.1"/>
    </source>
</evidence>
<dbReference type="AlphaFoldDB" id="A0A2G5DNP5"/>
<dbReference type="OrthoDB" id="112749at2759"/>
<dbReference type="SMART" id="SM01022">
    <property type="entry name" value="ASCH"/>
    <property type="match status" value="1"/>
</dbReference>
<dbReference type="PANTHER" id="PTHR34204:SF2">
    <property type="entry name" value="RNA-BINDING ASCH DOMAIN PROTEIN"/>
    <property type="match status" value="1"/>
</dbReference>
<organism evidence="2 3">
    <name type="scientific">Aquilegia coerulea</name>
    <name type="common">Rocky mountain columbine</name>
    <dbReference type="NCBI Taxonomy" id="218851"/>
    <lineage>
        <taxon>Eukaryota</taxon>
        <taxon>Viridiplantae</taxon>
        <taxon>Streptophyta</taxon>
        <taxon>Embryophyta</taxon>
        <taxon>Tracheophyta</taxon>
        <taxon>Spermatophyta</taxon>
        <taxon>Magnoliopsida</taxon>
        <taxon>Ranunculales</taxon>
        <taxon>Ranunculaceae</taxon>
        <taxon>Thalictroideae</taxon>
        <taxon>Aquilegia</taxon>
    </lineage>
</organism>
<dbReference type="Pfam" id="PF04266">
    <property type="entry name" value="ASCH"/>
    <property type="match status" value="1"/>
</dbReference>
<protein>
    <recommendedName>
        <fullName evidence="1">ASCH domain-containing protein</fullName>
    </recommendedName>
</protein>
<dbReference type="InterPro" id="IPR007374">
    <property type="entry name" value="ASCH_domain"/>
</dbReference>
<gene>
    <name evidence="2" type="ORF">AQUCO_01700566v1</name>
</gene>
<accession>A0A2G5DNP5</accession>
<feature type="domain" description="ASCH" evidence="1">
    <location>
        <begin position="135"/>
        <end position="238"/>
    </location>
</feature>
<dbReference type="EMBL" id="KZ305034">
    <property type="protein sequence ID" value="PIA45109.1"/>
    <property type="molecule type" value="Genomic_DNA"/>
</dbReference>
<dbReference type="InterPro" id="IPR015947">
    <property type="entry name" value="PUA-like_sf"/>
</dbReference>